<dbReference type="Pfam" id="PF01610">
    <property type="entry name" value="DDE_Tnp_ISL3"/>
    <property type="match status" value="1"/>
</dbReference>
<dbReference type="PANTHER" id="PTHR33498">
    <property type="entry name" value="TRANSPOSASE FOR INSERTION SEQUENCE ELEMENT IS1557"/>
    <property type="match status" value="1"/>
</dbReference>
<evidence type="ECO:0000259" key="1">
    <source>
        <dbReference type="Pfam" id="PF01610"/>
    </source>
</evidence>
<reference evidence="4 6" key="1">
    <citation type="submission" date="2019-05" db="EMBL/GenBank/DDBJ databases">
        <title>Genomic analysis of Lentibacillus sp. NKC220-2.</title>
        <authorList>
            <person name="Oh Y.J."/>
        </authorList>
    </citation>
    <scope>NUCLEOTIDE SEQUENCE [LARGE SCALE GENOMIC DNA]</scope>
    <source>
        <strain evidence="4 6">NKC220-2</strain>
    </source>
</reference>
<organism evidence="4 6">
    <name type="scientific">Lentibacillus cibarius</name>
    <dbReference type="NCBI Taxonomy" id="2583219"/>
    <lineage>
        <taxon>Bacteria</taxon>
        <taxon>Bacillati</taxon>
        <taxon>Bacillota</taxon>
        <taxon>Bacilli</taxon>
        <taxon>Bacillales</taxon>
        <taxon>Bacillaceae</taxon>
        <taxon>Lentibacillus</taxon>
    </lineage>
</organism>
<gene>
    <name evidence="4" type="ORF">FFL34_03145</name>
    <name evidence="5" type="ORF">FFL34_03630</name>
</gene>
<dbReference type="InterPro" id="IPR047951">
    <property type="entry name" value="Transpos_ISL3"/>
</dbReference>
<evidence type="ECO:0000313" key="4">
    <source>
        <dbReference type="EMBL" id="TMN21220.1"/>
    </source>
</evidence>
<evidence type="ECO:0000313" key="5">
    <source>
        <dbReference type="EMBL" id="TMN21301.1"/>
    </source>
</evidence>
<proteinExistence type="predicted"/>
<evidence type="ECO:0000313" key="6">
    <source>
        <dbReference type="Proteomes" id="UP000306980"/>
    </source>
</evidence>
<evidence type="ECO:0000259" key="2">
    <source>
        <dbReference type="Pfam" id="PF13542"/>
    </source>
</evidence>
<feature type="domain" description="Transposase IS204/IS1001/IS1096/IS1165 helix-turn-helix" evidence="2">
    <location>
        <begin position="90"/>
        <end position="139"/>
    </location>
</feature>
<dbReference type="PANTHER" id="PTHR33498:SF1">
    <property type="entry name" value="TRANSPOSASE FOR INSERTION SEQUENCE ELEMENT IS1557"/>
    <property type="match status" value="1"/>
</dbReference>
<feature type="domain" description="Transposase IS204/IS1001/IS1096/IS1165 DDE" evidence="1">
    <location>
        <begin position="151"/>
        <end position="386"/>
    </location>
</feature>
<dbReference type="OrthoDB" id="6197054at2"/>
<dbReference type="InterPro" id="IPR029261">
    <property type="entry name" value="Transposase_Znf"/>
</dbReference>
<sequence length="397" mass="47058">MQNHFIIEMLGIKDKHVDVWDMTSEPDKFYVELYTKVKTQKCPFCKEKTKRVHSYRNQQIQGPIVSNKPVKISLRKRRYLCVNCRHTFYEKLQMVDRYQRCTSSVQTTALTYTGVGSFTTAAQLTGMSSNRLLRIFDRRDIKTKKVLPRAIAIDEFKGDAGGERFQTVIADIEHKEIIDVLPDRKVDTIKRYLKSCDTSNVEIVVMDLSRSFKQAVQKALGDPLIIADRFHFMRQVYWALDSVRREVQHDLEKNERIRMKRSKKLLWKSQYKLTDEQKEKVNQLLQIHPRLKEAYELKNKLDQWFKESDKITATQGFEECLSAMKASNIEAFHKVMKTFKRWRQEILQSFMYPFNNGYIEGVNNTIKVAKRMSYGIKDFKRLKKKILWRQEVRRALA</sequence>
<dbReference type="Proteomes" id="UP000306980">
    <property type="component" value="Unassembled WGS sequence"/>
</dbReference>
<dbReference type="Pfam" id="PF13542">
    <property type="entry name" value="HTH_Tnp_ISL3"/>
    <property type="match status" value="1"/>
</dbReference>
<protein>
    <submittedName>
        <fullName evidence="4">ISL3 family transposase</fullName>
    </submittedName>
</protein>
<dbReference type="AlphaFoldDB" id="A0A5S3QH57"/>
<dbReference type="InterPro" id="IPR032877">
    <property type="entry name" value="Transposase_HTH"/>
</dbReference>
<accession>A0A5S3QH57</accession>
<dbReference type="Pfam" id="PF14690">
    <property type="entry name" value="Zn_ribbon_ISL3"/>
    <property type="match status" value="1"/>
</dbReference>
<comment type="caution">
    <text evidence="4">The sequence shown here is derived from an EMBL/GenBank/DDBJ whole genome shotgun (WGS) entry which is preliminary data.</text>
</comment>
<dbReference type="RefSeq" id="WP_138601336.1">
    <property type="nucleotide sequence ID" value="NZ_VCIA01000001.1"/>
</dbReference>
<feature type="domain" description="Transposase IS204/IS1001/IS1096/IS1165 zinc-finger" evidence="3">
    <location>
        <begin position="39"/>
        <end position="84"/>
    </location>
</feature>
<dbReference type="InterPro" id="IPR002560">
    <property type="entry name" value="Transposase_DDE"/>
</dbReference>
<dbReference type="EMBL" id="VCIA01000001">
    <property type="protein sequence ID" value="TMN21220.1"/>
    <property type="molecule type" value="Genomic_DNA"/>
</dbReference>
<evidence type="ECO:0000259" key="3">
    <source>
        <dbReference type="Pfam" id="PF14690"/>
    </source>
</evidence>
<dbReference type="EMBL" id="VCIA01000001">
    <property type="protein sequence ID" value="TMN21301.1"/>
    <property type="molecule type" value="Genomic_DNA"/>
</dbReference>
<dbReference type="NCBIfam" id="NF033550">
    <property type="entry name" value="transpos_ISL3"/>
    <property type="match status" value="1"/>
</dbReference>
<name>A0A5S3QH57_9BACI</name>